<evidence type="ECO:0000313" key="9">
    <source>
        <dbReference type="Proteomes" id="UP000036305"/>
    </source>
</evidence>
<protein>
    <submittedName>
        <fullName evidence="8">Efflux RND transporter periplasmic adaptor subunit</fullName>
    </submittedName>
</protein>
<dbReference type="InterPro" id="IPR030190">
    <property type="entry name" value="MacA_alpha-hairpin_sf"/>
</dbReference>
<accession>A0A0J2H1G1</accession>
<dbReference type="EMBL" id="JAOCBF010000042">
    <property type="protein sequence ID" value="MDH0965888.1"/>
    <property type="molecule type" value="Genomic_DNA"/>
</dbReference>
<dbReference type="PANTHER" id="PTHR30469">
    <property type="entry name" value="MULTIDRUG RESISTANCE PROTEIN MDTA"/>
    <property type="match status" value="1"/>
</dbReference>
<gene>
    <name evidence="8" type="ORF">N5C89_23920</name>
    <name evidence="7" type="ORF">SK91_04242</name>
</gene>
<dbReference type="EMBL" id="LEUS01000025">
    <property type="protein sequence ID" value="KLY28730.1"/>
    <property type="molecule type" value="Genomic_DNA"/>
</dbReference>
<dbReference type="PANTHER" id="PTHR30469:SF33">
    <property type="entry name" value="SLR1207 PROTEIN"/>
    <property type="match status" value="1"/>
</dbReference>
<dbReference type="InterPro" id="IPR058627">
    <property type="entry name" value="MdtA-like_C"/>
</dbReference>
<dbReference type="Gene3D" id="2.40.50.100">
    <property type="match status" value="1"/>
</dbReference>
<dbReference type="Pfam" id="PF25917">
    <property type="entry name" value="BSH_RND"/>
    <property type="match status" value="1"/>
</dbReference>
<feature type="domain" description="Multidrug resistance protein MdtA-like C-terminal permuted SH3" evidence="6">
    <location>
        <begin position="329"/>
        <end position="387"/>
    </location>
</feature>
<evidence type="ECO:0000313" key="7">
    <source>
        <dbReference type="EMBL" id="KLY28730.1"/>
    </source>
</evidence>
<reference evidence="7 9" key="1">
    <citation type="submission" date="2015-06" db="EMBL/GenBank/DDBJ databases">
        <title>The Genome Sequence of None.</title>
        <authorList>
            <consortium name="The Broad Institute Genomics Platform"/>
            <consortium name="The Broad Institute Genome Sequencing Center for Infectious Disease"/>
            <person name="Earl A.M."/>
            <person name="Onderdonk A.B."/>
            <person name="Kirby J."/>
            <person name="Ferraro M.J."/>
            <person name="Huang S."/>
            <person name="Spencer M."/>
            <person name="Fodor A."/>
            <person name="Hooper D."/>
            <person name="Dekker J."/>
            <person name="O'Brien T."/>
            <person name="Quan V."/>
            <person name="Gombosev A."/>
            <person name="Delaney M."/>
            <person name="DuBois A."/>
            <person name="Ernst C."/>
            <person name="Kim D.S."/>
            <person name="Rossman W."/>
            <person name="Gohs F."/>
            <person name="Petruso H."/>
            <person name="Nozar T."/>
            <person name="Mougeot F."/>
            <person name="Manson-McGuire A."/>
            <person name="Young S."/>
            <person name="Abouelleil A."/>
            <person name="Cao P."/>
            <person name="Chapman S.B."/>
            <person name="Griggs A."/>
            <person name="Priest M."/>
            <person name="Shea T."/>
            <person name="Wortman I."/>
            <person name="Wortman J.R."/>
            <person name="Nusbaum C."/>
            <person name="Birren B."/>
        </authorList>
    </citation>
    <scope>NUCLEOTIDE SEQUENCE [LARGE SCALE GENOMIC DNA]</scope>
    <source>
        <strain evidence="7 9">MGH87</strain>
    </source>
</reference>
<dbReference type="GO" id="GO:0019898">
    <property type="term" value="C:extrinsic component of membrane"/>
    <property type="evidence" value="ECO:0007669"/>
    <property type="project" value="InterPro"/>
</dbReference>
<dbReference type="GO" id="GO:0015562">
    <property type="term" value="F:efflux transmembrane transporter activity"/>
    <property type="evidence" value="ECO:0007669"/>
    <property type="project" value="TreeGrafter"/>
</dbReference>
<dbReference type="Gene3D" id="2.40.30.170">
    <property type="match status" value="1"/>
</dbReference>
<evidence type="ECO:0000256" key="3">
    <source>
        <dbReference type="ARBA" id="ARBA00022448"/>
    </source>
</evidence>
<evidence type="ECO:0000313" key="10">
    <source>
        <dbReference type="Proteomes" id="UP001159937"/>
    </source>
</evidence>
<comment type="caution">
    <text evidence="8">The sequence shown here is derived from an EMBL/GenBank/DDBJ whole genome shotgun (WGS) entry which is preliminary data.</text>
</comment>
<dbReference type="Pfam" id="PF25967">
    <property type="entry name" value="RND-MFP_C"/>
    <property type="match status" value="1"/>
</dbReference>
<keyword evidence="4" id="KW-0175">Coiled coil</keyword>
<feature type="domain" description="Multidrug resistance protein MdtA-like barrel-sandwich hybrid" evidence="5">
    <location>
        <begin position="73"/>
        <end position="228"/>
    </location>
</feature>
<dbReference type="GO" id="GO:1990961">
    <property type="term" value="P:xenobiotic detoxification by transmembrane export across the plasma membrane"/>
    <property type="evidence" value="ECO:0007669"/>
    <property type="project" value="InterPro"/>
</dbReference>
<dbReference type="Proteomes" id="UP001159937">
    <property type="component" value="Unassembled WGS sequence"/>
</dbReference>
<comment type="subcellular location">
    <subcellularLocation>
        <location evidence="1">Cell envelope</location>
    </subcellularLocation>
</comment>
<evidence type="ECO:0000259" key="5">
    <source>
        <dbReference type="Pfam" id="PF25917"/>
    </source>
</evidence>
<dbReference type="InterPro" id="IPR006143">
    <property type="entry name" value="RND_pump_MFP"/>
</dbReference>
<dbReference type="SUPFAM" id="SSF111369">
    <property type="entry name" value="HlyD-like secretion proteins"/>
    <property type="match status" value="1"/>
</dbReference>
<reference evidence="8" key="2">
    <citation type="submission" date="2022-09" db="EMBL/GenBank/DDBJ databases">
        <title>Intensive care unit water sources are persistently colonized with multi-drug resistant bacteria and are the site of extensive horizontal gene transfer of antibiotic resistance genes.</title>
        <authorList>
            <person name="Diorio-Toth L."/>
        </authorList>
    </citation>
    <scope>NUCLEOTIDE SEQUENCE</scope>
    <source>
        <strain evidence="8">GD03918</strain>
    </source>
</reference>
<evidence type="ECO:0000256" key="4">
    <source>
        <dbReference type="ARBA" id="ARBA00023054"/>
    </source>
</evidence>
<dbReference type="InterPro" id="IPR058625">
    <property type="entry name" value="MdtA-like_BSH"/>
</dbReference>
<name>A0A0J2H1G1_9ENTR</name>
<dbReference type="Gene3D" id="2.40.420.20">
    <property type="match status" value="1"/>
</dbReference>
<sequence length="396" mass="43267">MSFAIRRLSAMTARRRKAFYGLAALLAILLMGGAQGVYNAFSESAEPAATYIIDRGDIEKTVLATGILKPSVQVNVGAQVNGQLKKLYVRVGERVTQGQLLAEIDPTLQQSELRKSEAALESAVSQKQASQFTLTQYELELKRQLRMDRDGSGTKSNLEEAQARVDTQKAQVRVNMAQIVQAQMALETAKANLGYTRILAPVDGQVLGIVTKEGQTVVSSQTAPTILVLANVDTMTVQTRISETDILKVHPGQPLWFYVVAEPKRRYRSVMGVLQDAPNDALQDDSARPQGQQASAVYYNGVFSVPNPEHRLRTSMTAQVFIITDRAKNVLRLPVVALGQPQGANSYHVQVLNGDKAEQRLIQVGINDRQFVEVKAGLNEGDRVVIAHNDTGTTNG</sequence>
<dbReference type="Proteomes" id="UP000036305">
    <property type="component" value="Unassembled WGS sequence"/>
</dbReference>
<dbReference type="GO" id="GO:1990281">
    <property type="term" value="C:efflux pump complex"/>
    <property type="evidence" value="ECO:0007669"/>
    <property type="project" value="TreeGrafter"/>
</dbReference>
<dbReference type="AlphaFoldDB" id="A0A0J2H1G1"/>
<evidence type="ECO:0000259" key="6">
    <source>
        <dbReference type="Pfam" id="PF25967"/>
    </source>
</evidence>
<evidence type="ECO:0000256" key="1">
    <source>
        <dbReference type="ARBA" id="ARBA00004196"/>
    </source>
</evidence>
<evidence type="ECO:0000313" key="8">
    <source>
        <dbReference type="EMBL" id="MDH0965888.1"/>
    </source>
</evidence>
<evidence type="ECO:0000256" key="2">
    <source>
        <dbReference type="ARBA" id="ARBA00009477"/>
    </source>
</evidence>
<dbReference type="Gene3D" id="6.10.140.1990">
    <property type="match status" value="1"/>
</dbReference>
<dbReference type="GO" id="GO:1990195">
    <property type="term" value="C:macrolide transmembrane transporter complex"/>
    <property type="evidence" value="ECO:0007669"/>
    <property type="project" value="InterPro"/>
</dbReference>
<proteinExistence type="inferred from homology"/>
<organism evidence="8 10">
    <name type="scientific">Klebsiella michiganensis</name>
    <dbReference type="NCBI Taxonomy" id="1134687"/>
    <lineage>
        <taxon>Bacteria</taxon>
        <taxon>Pseudomonadati</taxon>
        <taxon>Pseudomonadota</taxon>
        <taxon>Gammaproteobacteria</taxon>
        <taxon>Enterobacterales</taxon>
        <taxon>Enterobacteriaceae</taxon>
        <taxon>Klebsiella/Raoultella group</taxon>
        <taxon>Klebsiella</taxon>
    </lineage>
</organism>
<dbReference type="GO" id="GO:0030313">
    <property type="term" value="C:cell envelope"/>
    <property type="evidence" value="ECO:0007669"/>
    <property type="project" value="UniProtKB-SubCell"/>
</dbReference>
<dbReference type="NCBIfam" id="TIGR01730">
    <property type="entry name" value="RND_mfp"/>
    <property type="match status" value="1"/>
</dbReference>
<keyword evidence="9" id="KW-1185">Reference proteome</keyword>
<keyword evidence="3" id="KW-0813">Transport</keyword>
<comment type="similarity">
    <text evidence="2">Belongs to the membrane fusion protein (MFP) (TC 8.A.1) family.</text>
</comment>